<dbReference type="CDD" id="cd18722">
    <property type="entry name" value="PIN_NicB-like"/>
    <property type="match status" value="1"/>
</dbReference>
<sequence>MQMNRVLFLIDGFNIYHSLDNRSYSKYKWLDYSALARCFVTSKDKVVRIVLFTAYAYWNLDKVKRHKKLIQAVKSRGVEIVEGKFKKKDVYITVSKGQFTQKNVVAKLSGEVALKRKSHEEKLTDVNIAVQLLQSAIRDEFDTAVLMTADTDLLPAIQAAKDNFPGKRIRVIFPIGRYTRELHQLCRDHARIKERHLKTCQLPDTVTVDSTKGIRVRRPTEWT</sequence>
<gene>
    <name evidence="2" type="ORF">E3J48_04505</name>
</gene>
<dbReference type="InterPro" id="IPR047140">
    <property type="entry name" value="LabA"/>
</dbReference>
<reference evidence="2 3" key="1">
    <citation type="submission" date="2019-03" db="EMBL/GenBank/DDBJ databases">
        <title>Metabolic potential of uncultured bacteria and archaea associated with petroleum seepage in deep-sea sediments.</title>
        <authorList>
            <person name="Dong X."/>
            <person name="Hubert C."/>
        </authorList>
    </citation>
    <scope>NUCLEOTIDE SEQUENCE [LARGE SCALE GENOMIC DNA]</scope>
    <source>
        <strain evidence="2">E29_bin52</strain>
    </source>
</reference>
<dbReference type="InterPro" id="IPR021139">
    <property type="entry name" value="NYN"/>
</dbReference>
<feature type="domain" description="NYN" evidence="1">
    <location>
        <begin position="6"/>
        <end position="173"/>
    </location>
</feature>
<dbReference type="PANTHER" id="PTHR35458">
    <property type="entry name" value="SLR0755 PROTEIN"/>
    <property type="match status" value="1"/>
</dbReference>
<protein>
    <submittedName>
        <fullName evidence="2">NYN domain-containing protein</fullName>
    </submittedName>
</protein>
<evidence type="ECO:0000259" key="1">
    <source>
        <dbReference type="Pfam" id="PF01936"/>
    </source>
</evidence>
<dbReference type="Proteomes" id="UP000319130">
    <property type="component" value="Unassembled WGS sequence"/>
</dbReference>
<evidence type="ECO:0000313" key="2">
    <source>
        <dbReference type="EMBL" id="TET62224.1"/>
    </source>
</evidence>
<dbReference type="EMBL" id="SOIZ01000198">
    <property type="protein sequence ID" value="TET62224.1"/>
    <property type="molecule type" value="Genomic_DNA"/>
</dbReference>
<dbReference type="Gene3D" id="3.40.50.1010">
    <property type="entry name" value="5'-nuclease"/>
    <property type="match status" value="1"/>
</dbReference>
<dbReference type="Pfam" id="PF01936">
    <property type="entry name" value="NYN"/>
    <property type="match status" value="1"/>
</dbReference>
<organism evidence="2 3">
    <name type="scientific">Aerophobetes bacterium</name>
    <dbReference type="NCBI Taxonomy" id="2030807"/>
    <lineage>
        <taxon>Bacteria</taxon>
        <taxon>Candidatus Aerophobota</taxon>
    </lineage>
</organism>
<proteinExistence type="predicted"/>
<dbReference type="GO" id="GO:0004540">
    <property type="term" value="F:RNA nuclease activity"/>
    <property type="evidence" value="ECO:0007669"/>
    <property type="project" value="InterPro"/>
</dbReference>
<evidence type="ECO:0000313" key="3">
    <source>
        <dbReference type="Proteomes" id="UP000319130"/>
    </source>
</evidence>
<dbReference type="PANTHER" id="PTHR35458:SF8">
    <property type="entry name" value="SLR0650 PROTEIN"/>
    <property type="match status" value="1"/>
</dbReference>
<accession>A0A523W5A6</accession>
<name>A0A523W5A6_UNCAE</name>
<comment type="caution">
    <text evidence="2">The sequence shown here is derived from an EMBL/GenBank/DDBJ whole genome shotgun (WGS) entry which is preliminary data.</text>
</comment>
<dbReference type="AlphaFoldDB" id="A0A523W5A6"/>